<keyword evidence="2" id="KW-0472">Membrane</keyword>
<dbReference type="EMBL" id="CM000761">
    <property type="protein sequence ID" value="OQU89024.1"/>
    <property type="molecule type" value="Genomic_DNA"/>
</dbReference>
<reference evidence="4" key="3">
    <citation type="journal article" date="2018" name="Plant J.">
        <title>The Sorghum bicolor reference genome: improved assembly, gene annotations, a transcriptome atlas, and signatures of genome organization.</title>
        <authorList>
            <person name="McCormick R.F."/>
            <person name="Truong S.K."/>
            <person name="Sreedasyam A."/>
            <person name="Jenkins J."/>
            <person name="Shu S."/>
            <person name="Sims D."/>
            <person name="Kennedy M."/>
            <person name="Amirebrahimi M."/>
            <person name="Weers B.D."/>
            <person name="McKinley B."/>
            <person name="Mattison A."/>
            <person name="Morishige D.T."/>
            <person name="Grimwood J."/>
            <person name="Schmutz J."/>
            <person name="Mullet J.E."/>
        </authorList>
    </citation>
    <scope>NUCLEOTIDE SEQUENCE [LARGE SCALE GENOMIC DNA]</scope>
    <source>
        <strain evidence="4">cv. BTx623</strain>
    </source>
</reference>
<dbReference type="Gramene" id="OQU89024">
    <property type="protein sequence ID" value="OQU89024"/>
    <property type="gene ID" value="SORBI_3002G133700"/>
</dbReference>
<accession>A0A1W0W3S6</accession>
<dbReference type="InParanoid" id="A0A1W0W3S6"/>
<name>A0A1W0W3S6_SORBI</name>
<reference evidence="3" key="2">
    <citation type="submission" date="2017-02" db="EMBL/GenBank/DDBJ databases">
        <title>WGS assembly of Sorghum bicolor.</title>
        <authorList>
            <person name="Paterson A."/>
            <person name="Mullet J."/>
            <person name="Bowers J."/>
            <person name="Bruggmann R."/>
            <person name="Dubchak I."/>
            <person name="Grimwood J."/>
            <person name="Gundlach H."/>
            <person name="Haberer G."/>
            <person name="Hellsten U."/>
            <person name="Mitros T."/>
            <person name="Poliakov A."/>
            <person name="Schmutz J."/>
            <person name="Spannagl M."/>
            <person name="Tang H."/>
            <person name="Wang X."/>
            <person name="Wicker T."/>
            <person name="Bharti A."/>
            <person name="Chapman J."/>
            <person name="Feltus F."/>
            <person name="Gowik U."/>
            <person name="Grigoriev I."/>
            <person name="Lyons E."/>
            <person name="Maher C."/>
            <person name="Martis M."/>
            <person name="Narechania A."/>
            <person name="Otillar R."/>
            <person name="Penning B."/>
            <person name="Salamov A."/>
            <person name="Wang Y."/>
            <person name="Zhang L."/>
            <person name="Carpita N."/>
            <person name="Freeling M."/>
            <person name="Gingle A."/>
            <person name="Hash C."/>
            <person name="Keller B."/>
            <person name="Klein P."/>
            <person name="Kresovich S."/>
            <person name="Mccann M."/>
            <person name="Ming R."/>
            <person name="Peterson D."/>
            <person name="Rahman M."/>
            <person name="Ware D."/>
            <person name="Westhoff P."/>
            <person name="Mayer K."/>
            <person name="Messing J."/>
            <person name="Sims D."/>
            <person name="Jenkins J."/>
            <person name="Shu S."/>
            <person name="Rokhsar D."/>
        </authorList>
    </citation>
    <scope>NUCLEOTIDE SEQUENCE</scope>
</reference>
<keyword evidence="2" id="KW-1133">Transmembrane helix</keyword>
<reference evidence="3 4" key="1">
    <citation type="journal article" date="2009" name="Nature">
        <title>The Sorghum bicolor genome and the diversification of grasses.</title>
        <authorList>
            <person name="Paterson A.H."/>
            <person name="Bowers J.E."/>
            <person name="Bruggmann R."/>
            <person name="Dubchak I."/>
            <person name="Grimwood J."/>
            <person name="Gundlach H."/>
            <person name="Haberer G."/>
            <person name="Hellsten U."/>
            <person name="Mitros T."/>
            <person name="Poliakov A."/>
            <person name="Schmutz J."/>
            <person name="Spannagl M."/>
            <person name="Tang H."/>
            <person name="Wang X."/>
            <person name="Wicker T."/>
            <person name="Bharti A.K."/>
            <person name="Chapman J."/>
            <person name="Feltus F.A."/>
            <person name="Gowik U."/>
            <person name="Grigoriev I.V."/>
            <person name="Lyons E."/>
            <person name="Maher C.A."/>
            <person name="Martis M."/>
            <person name="Narechania A."/>
            <person name="Otillar R.P."/>
            <person name="Penning B.W."/>
            <person name="Salamov A.A."/>
            <person name="Wang Y."/>
            <person name="Zhang L."/>
            <person name="Carpita N.C."/>
            <person name="Freeling M."/>
            <person name="Gingle A.R."/>
            <person name="Hash C.T."/>
            <person name="Keller B."/>
            <person name="Klein P."/>
            <person name="Kresovich S."/>
            <person name="McCann M.C."/>
            <person name="Ming R."/>
            <person name="Peterson D.G."/>
            <person name="Mehboob-ur-Rahman"/>
            <person name="Ware D."/>
            <person name="Westhoff P."/>
            <person name="Mayer K.F."/>
            <person name="Messing J."/>
            <person name="Rokhsar D.S."/>
        </authorList>
    </citation>
    <scope>NUCLEOTIDE SEQUENCE [LARGE SCALE GENOMIC DNA]</scope>
    <source>
        <strain evidence="4">cv. BTx623</strain>
    </source>
</reference>
<feature type="compositionally biased region" description="Pro residues" evidence="1">
    <location>
        <begin position="1"/>
        <end position="11"/>
    </location>
</feature>
<keyword evidence="2" id="KW-0812">Transmembrane</keyword>
<gene>
    <name evidence="3" type="ORF">SORBI_3002G133700</name>
</gene>
<proteinExistence type="predicted"/>
<feature type="non-terminal residue" evidence="3">
    <location>
        <position position="1"/>
    </location>
</feature>
<dbReference type="Gramene" id="OQU89022">
    <property type="protein sequence ID" value="OQU89022"/>
    <property type="gene ID" value="SORBI_3002G133700"/>
</dbReference>
<organism evidence="3 4">
    <name type="scientific">Sorghum bicolor</name>
    <name type="common">Sorghum</name>
    <name type="synonym">Sorghum vulgare</name>
    <dbReference type="NCBI Taxonomy" id="4558"/>
    <lineage>
        <taxon>Eukaryota</taxon>
        <taxon>Viridiplantae</taxon>
        <taxon>Streptophyta</taxon>
        <taxon>Embryophyta</taxon>
        <taxon>Tracheophyta</taxon>
        <taxon>Spermatophyta</taxon>
        <taxon>Magnoliopsida</taxon>
        <taxon>Liliopsida</taxon>
        <taxon>Poales</taxon>
        <taxon>Poaceae</taxon>
        <taxon>PACMAD clade</taxon>
        <taxon>Panicoideae</taxon>
        <taxon>Andropogonodae</taxon>
        <taxon>Andropogoneae</taxon>
        <taxon>Sorghinae</taxon>
        <taxon>Sorghum</taxon>
    </lineage>
</organism>
<evidence type="ECO:0000313" key="4">
    <source>
        <dbReference type="Proteomes" id="UP000000768"/>
    </source>
</evidence>
<evidence type="ECO:0000256" key="2">
    <source>
        <dbReference type="SAM" id="Phobius"/>
    </source>
</evidence>
<keyword evidence="4" id="KW-1185">Reference proteome</keyword>
<dbReference type="ExpressionAtlas" id="A0A1W0W3S6">
    <property type="expression patterns" value="baseline and differential"/>
</dbReference>
<feature type="transmembrane region" description="Helical" evidence="2">
    <location>
        <begin position="80"/>
        <end position="102"/>
    </location>
</feature>
<feature type="region of interest" description="Disordered" evidence="1">
    <location>
        <begin position="1"/>
        <end position="21"/>
    </location>
</feature>
<sequence length="204" mass="22357">SSKPSPLPPVTSSPAPSLPYSLRRRTPRAEVAVLCPPAVLWRQCGCIRRCRAETLAVQLRRHPRRRVAASSASGVTAPRFSLLPCLIFASNVPFAALFVLLLTSVSPSSTASTVYNWHIGFSATADETWVSCYCLRIVTVLRSAVIEFGFYQFGLVATGFLLFPRCHPHRSQICSCRHGVKTVLINGLLGNTDVNVGDPQYWIS</sequence>
<protein>
    <submittedName>
        <fullName evidence="3">Uncharacterized protein</fullName>
    </submittedName>
</protein>
<dbReference type="AlphaFoldDB" id="A0A1W0W3S6"/>
<dbReference type="Proteomes" id="UP000000768">
    <property type="component" value="Chromosome 2"/>
</dbReference>
<evidence type="ECO:0000256" key="1">
    <source>
        <dbReference type="SAM" id="MobiDB-lite"/>
    </source>
</evidence>
<evidence type="ECO:0000313" key="3">
    <source>
        <dbReference type="EMBL" id="OQU89022.1"/>
    </source>
</evidence>
<dbReference type="EMBL" id="CM000761">
    <property type="protein sequence ID" value="OQU89022.1"/>
    <property type="molecule type" value="Genomic_DNA"/>
</dbReference>